<evidence type="ECO:0000313" key="2">
    <source>
        <dbReference type="EMBL" id="NBN62814.1"/>
    </source>
</evidence>
<proteinExistence type="predicted"/>
<gene>
    <name evidence="2" type="ORF">GWI71_03885</name>
</gene>
<dbReference type="Proteomes" id="UP000541347">
    <property type="component" value="Unassembled WGS sequence"/>
</dbReference>
<name>A0ABW9ZEG4_9HYPH</name>
<evidence type="ECO:0000313" key="3">
    <source>
        <dbReference type="Proteomes" id="UP000541347"/>
    </source>
</evidence>
<comment type="caution">
    <text evidence="2">The sequence shown here is derived from an EMBL/GenBank/DDBJ whole genome shotgun (WGS) entry which is preliminary data.</text>
</comment>
<feature type="region of interest" description="Disordered" evidence="1">
    <location>
        <begin position="98"/>
        <end position="119"/>
    </location>
</feature>
<sequence>MSSFTRIRDAQTIIGMLERGELNAELSREITALAAYLKASTEGRKKAKAKGSLTLKLDFLVEDGTMIISPDITVKKPKAPRADSIFWVLDDGALSTQHPLQDDMFAGPREARRPESMPS</sequence>
<evidence type="ECO:0000256" key="1">
    <source>
        <dbReference type="SAM" id="MobiDB-lite"/>
    </source>
</evidence>
<protein>
    <submittedName>
        <fullName evidence="2">Uncharacterized protein</fullName>
    </submittedName>
</protein>
<dbReference type="EMBL" id="JAABLP010000001">
    <property type="protein sequence ID" value="NBN62814.1"/>
    <property type="molecule type" value="Genomic_DNA"/>
</dbReference>
<organism evidence="2 3">
    <name type="scientific">Pannonibacter tanglangensis</name>
    <dbReference type="NCBI Taxonomy" id="2750084"/>
    <lineage>
        <taxon>Bacteria</taxon>
        <taxon>Pseudomonadati</taxon>
        <taxon>Pseudomonadota</taxon>
        <taxon>Alphaproteobacteria</taxon>
        <taxon>Hyphomicrobiales</taxon>
        <taxon>Stappiaceae</taxon>
        <taxon>Pannonibacter</taxon>
    </lineage>
</organism>
<keyword evidence="3" id="KW-1185">Reference proteome</keyword>
<feature type="compositionally biased region" description="Basic and acidic residues" evidence="1">
    <location>
        <begin position="109"/>
        <end position="119"/>
    </location>
</feature>
<accession>A0ABW9ZEG4</accession>
<reference evidence="2 3" key="1">
    <citation type="submission" date="2020-01" db="EMBL/GenBank/DDBJ databases">
        <authorList>
            <person name="Peng S.Y."/>
            <person name="Li J."/>
            <person name="Wang M."/>
            <person name="Wang L."/>
            <person name="Wang C.Q."/>
            <person name="Wang J.R."/>
        </authorList>
    </citation>
    <scope>NUCLEOTIDE SEQUENCE [LARGE SCALE GENOMIC DNA]</scope>
    <source>
        <strain evidence="2 3">XCT-34</strain>
    </source>
</reference>
<dbReference type="RefSeq" id="WP_161674081.1">
    <property type="nucleotide sequence ID" value="NZ_JAABLP010000001.1"/>
</dbReference>